<protein>
    <submittedName>
        <fullName evidence="1">Uncharacterized protein</fullName>
    </submittedName>
</protein>
<comment type="caution">
    <text evidence="1">The sequence shown here is derived from an EMBL/GenBank/DDBJ whole genome shotgun (WGS) entry which is preliminary data.</text>
</comment>
<organism evidence="1">
    <name type="scientific">marine sediment metagenome</name>
    <dbReference type="NCBI Taxonomy" id="412755"/>
    <lineage>
        <taxon>unclassified sequences</taxon>
        <taxon>metagenomes</taxon>
        <taxon>ecological metagenomes</taxon>
    </lineage>
</organism>
<gene>
    <name evidence="1" type="ORF">LCGC14_2241310</name>
</gene>
<accession>A0A0F9FHY6</accession>
<name>A0A0F9FHY6_9ZZZZ</name>
<dbReference type="AlphaFoldDB" id="A0A0F9FHY6"/>
<evidence type="ECO:0000313" key="1">
    <source>
        <dbReference type="EMBL" id="KKL56850.1"/>
    </source>
</evidence>
<sequence length="237" mass="28275">MKQFKVNEYITLKLEEKKTVIYVAGKRFQQCKFLLLNISAEEISVFNNIESVDEAAEKLNHSLEPLSESYSEFLKWSYDIPPETEFWGHCSNLQVWAENNYDTRILKSDLAFPLLKELVNVGDLKARRIFKEEIARRLSSGYYNVIEFLFEQDYIKYLGNEELWTIVTPFLEKLKEIDYQIRWWTYKTELPLLLLRRLVDTGDERALQLLKEIVVDILQTNNIRNIEMLYDGEYINY</sequence>
<proteinExistence type="predicted"/>
<reference evidence="1" key="1">
    <citation type="journal article" date="2015" name="Nature">
        <title>Complex archaea that bridge the gap between prokaryotes and eukaryotes.</title>
        <authorList>
            <person name="Spang A."/>
            <person name="Saw J.H."/>
            <person name="Jorgensen S.L."/>
            <person name="Zaremba-Niedzwiedzka K."/>
            <person name="Martijn J."/>
            <person name="Lind A.E."/>
            <person name="van Eijk R."/>
            <person name="Schleper C."/>
            <person name="Guy L."/>
            <person name="Ettema T.J."/>
        </authorList>
    </citation>
    <scope>NUCLEOTIDE SEQUENCE</scope>
</reference>
<dbReference type="EMBL" id="LAZR01030355">
    <property type="protein sequence ID" value="KKL56850.1"/>
    <property type="molecule type" value="Genomic_DNA"/>
</dbReference>
<feature type="non-terminal residue" evidence="1">
    <location>
        <position position="237"/>
    </location>
</feature>